<keyword evidence="3" id="KW-0326">Glycosidase</keyword>
<dbReference type="AlphaFoldDB" id="A0A2N1J7K2"/>
<feature type="domain" description="Glycoside hydrolase family 5" evidence="4">
    <location>
        <begin position="63"/>
        <end position="130"/>
    </location>
</feature>
<dbReference type="Gene3D" id="3.20.20.80">
    <property type="entry name" value="Glycosidases"/>
    <property type="match status" value="2"/>
</dbReference>
<dbReference type="PANTHER" id="PTHR31308:SF6">
    <property type="entry name" value="GLYCOSIDE HYDROLASE FAMILY 5 C-TERMINAL DOMAIN-CONTAINING PROTEIN"/>
    <property type="match status" value="1"/>
</dbReference>
<keyword evidence="6" id="KW-1185">Reference proteome</keyword>
<dbReference type="SUPFAM" id="SSF51445">
    <property type="entry name" value="(Trans)glycosidases"/>
    <property type="match status" value="1"/>
</dbReference>
<dbReference type="PROSITE" id="PS00659">
    <property type="entry name" value="GLYCOSYL_HYDROL_F5"/>
    <property type="match status" value="1"/>
</dbReference>
<dbReference type="STRING" id="2020962.A0A2N1J7K2"/>
<dbReference type="GO" id="GO:0050295">
    <property type="term" value="F:steryl-beta-glucosidase activity"/>
    <property type="evidence" value="ECO:0007669"/>
    <property type="project" value="TreeGrafter"/>
</dbReference>
<dbReference type="InterPro" id="IPR018087">
    <property type="entry name" value="Glyco_hydro_5_CS"/>
</dbReference>
<gene>
    <name evidence="5" type="ORF">MVES_003340</name>
</gene>
<organism evidence="5 6">
    <name type="scientific">Malassezia vespertilionis</name>
    <dbReference type="NCBI Taxonomy" id="2020962"/>
    <lineage>
        <taxon>Eukaryota</taxon>
        <taxon>Fungi</taxon>
        <taxon>Dikarya</taxon>
        <taxon>Basidiomycota</taxon>
        <taxon>Ustilaginomycotina</taxon>
        <taxon>Malasseziomycetes</taxon>
        <taxon>Malasseziales</taxon>
        <taxon>Malasseziaceae</taxon>
        <taxon>Malassezia</taxon>
    </lineage>
</organism>
<sequence>MTPTLAASDIFFRDEHGRSVLLRGINFTGNNKMPCGIQTQDRNAHLEPSDTFVNPCVSLDDGAADTHLRRIRSWGMNCLRYIFTWEAIEHEGPGIYDESFLAYTVAVLRRAKAHGFLVIMDPHQDVPRNFSCTHAAIIHAEYPDAENPNPASSPPMIWASNYDRIASLTLFTLFFGGRMYAPKCILDGENIQDWLQRHYFAAVQQLIMAVRDAGDLFDTCVIGWDSLNEPHSGIIGCATLEAYPGMLRLGSAPTIHEGLILGSGQPVRAPTYIFTRIGPIKTGSKRIDPQGRSMWLTPEQDAVRGAGRFGWRRDPSWTHGCVWELHGVWDSRTKALLKPSYFAAGNFLKDHWLPHWEAYEAIVRALHPGAIQIVQPPVFHAPPRGMDTVCGTHACCSAHFYDGLTLMTKHWNWYGVDGFGLMRDNYRHRLFAFFFGPRGIRKALKRQLAYLHKDTLDYMGNYPLWLGETGIPFDMDHKDAYYKHIGDYTSQARAMNATLDAADSTLLSYAIWNYAPLHSFAWGDGWDGEDFSVWSPDEAARQPAMAPALDKLVRGTRAIESWCRPYAVSVPGELLELTFDMRSSFLKVSLRTPKHGLDTPEALRAVLFLPYVHYGAPLPTATWGTWIRRWAPWSRRGYKSVLPRGAIDVNALEALSPEEEAALRLSLRVNVSDGQWSVEGQYLTWAVDPAHTHHTIALSRAPGPADYAQFM</sequence>
<evidence type="ECO:0000259" key="4">
    <source>
        <dbReference type="Pfam" id="PF00150"/>
    </source>
</evidence>
<reference evidence="5 6" key="1">
    <citation type="submission" date="2017-10" db="EMBL/GenBank/DDBJ databases">
        <title>A novel species of cold-tolerant Malassezia isolated from bats.</title>
        <authorList>
            <person name="Lorch J.M."/>
            <person name="Palmer J.M."/>
            <person name="Vanderwolf K.J."/>
            <person name="Schmidt K.Z."/>
            <person name="Verant M.L."/>
            <person name="Weller T.J."/>
            <person name="Blehert D.S."/>
        </authorList>
    </citation>
    <scope>NUCLEOTIDE SEQUENCE [LARGE SCALE GENOMIC DNA]</scope>
    <source>
        <strain evidence="5 6">NWHC:44797-103</strain>
    </source>
</reference>
<keyword evidence="2" id="KW-0378">Hydrolase</keyword>
<dbReference type="InterPro" id="IPR017853">
    <property type="entry name" value="GH"/>
</dbReference>
<dbReference type="Pfam" id="PF00150">
    <property type="entry name" value="Cellulase"/>
    <property type="match status" value="1"/>
</dbReference>
<evidence type="ECO:0000313" key="5">
    <source>
        <dbReference type="EMBL" id="PKI82536.1"/>
    </source>
</evidence>
<dbReference type="GO" id="GO:0000272">
    <property type="term" value="P:polysaccharide catabolic process"/>
    <property type="evidence" value="ECO:0007669"/>
    <property type="project" value="InterPro"/>
</dbReference>
<evidence type="ECO:0000256" key="1">
    <source>
        <dbReference type="ARBA" id="ARBA00005641"/>
    </source>
</evidence>
<dbReference type="EMBL" id="KZ454994">
    <property type="protein sequence ID" value="PKI82536.1"/>
    <property type="molecule type" value="Genomic_DNA"/>
</dbReference>
<dbReference type="OrthoDB" id="9971853at2759"/>
<dbReference type="Proteomes" id="UP000232875">
    <property type="component" value="Unassembled WGS sequence"/>
</dbReference>
<evidence type="ECO:0000256" key="2">
    <source>
        <dbReference type="ARBA" id="ARBA00022801"/>
    </source>
</evidence>
<evidence type="ECO:0000313" key="6">
    <source>
        <dbReference type="Proteomes" id="UP000232875"/>
    </source>
</evidence>
<dbReference type="InterPro" id="IPR052066">
    <property type="entry name" value="Glycosphingolipid_Hydrolases"/>
</dbReference>
<dbReference type="InterPro" id="IPR001547">
    <property type="entry name" value="Glyco_hydro_5"/>
</dbReference>
<name>A0A2N1J7K2_9BASI</name>
<dbReference type="GO" id="GO:1904462">
    <property type="term" value="P:ergosteryl 3-beta-D-glucoside catabolic process"/>
    <property type="evidence" value="ECO:0007669"/>
    <property type="project" value="TreeGrafter"/>
</dbReference>
<evidence type="ECO:0000256" key="3">
    <source>
        <dbReference type="ARBA" id="ARBA00023295"/>
    </source>
</evidence>
<accession>A0A2N1J7K2</accession>
<comment type="similarity">
    <text evidence="1">Belongs to the glycosyl hydrolase 5 (cellulase A) family.</text>
</comment>
<proteinExistence type="inferred from homology"/>
<dbReference type="PANTHER" id="PTHR31308">
    <property type="match status" value="1"/>
</dbReference>
<protein>
    <recommendedName>
        <fullName evidence="4">Glycoside hydrolase family 5 domain-containing protein</fullName>
    </recommendedName>
</protein>